<evidence type="ECO:0000313" key="6">
    <source>
        <dbReference type="Proteomes" id="UP000198287"/>
    </source>
</evidence>
<dbReference type="InterPro" id="IPR036910">
    <property type="entry name" value="HMG_box_dom_sf"/>
</dbReference>
<feature type="region of interest" description="Disordered" evidence="3">
    <location>
        <begin position="392"/>
        <end position="571"/>
    </location>
</feature>
<reference evidence="5 6" key="1">
    <citation type="submission" date="2015-12" db="EMBL/GenBank/DDBJ databases">
        <title>The genome of Folsomia candida.</title>
        <authorList>
            <person name="Faddeeva A."/>
            <person name="Derks M.F."/>
            <person name="Anvar Y."/>
            <person name="Smit S."/>
            <person name="Van Straalen N."/>
            <person name="Roelofs D."/>
        </authorList>
    </citation>
    <scope>NUCLEOTIDE SEQUENCE [LARGE SCALE GENOMIC DNA]</scope>
    <source>
        <strain evidence="5 6">VU population</strain>
        <tissue evidence="5">Whole body</tissue>
    </source>
</reference>
<proteinExistence type="predicted"/>
<feature type="compositionally biased region" description="Polar residues" evidence="3">
    <location>
        <begin position="553"/>
        <end position="569"/>
    </location>
</feature>
<evidence type="ECO:0000256" key="3">
    <source>
        <dbReference type="SAM" id="MobiDB-lite"/>
    </source>
</evidence>
<dbReference type="OrthoDB" id="30931at2759"/>
<feature type="compositionally biased region" description="Polar residues" evidence="3">
    <location>
        <begin position="708"/>
        <end position="729"/>
    </location>
</feature>
<gene>
    <name evidence="5" type="ORF">Fcan01_02336</name>
</gene>
<dbReference type="Proteomes" id="UP000198287">
    <property type="component" value="Unassembled WGS sequence"/>
</dbReference>
<evidence type="ECO:0000259" key="4">
    <source>
        <dbReference type="PROSITE" id="PS50118"/>
    </source>
</evidence>
<dbReference type="PANTHER" id="PTHR46232">
    <property type="entry name" value="SMARCE1 REGULATOR OF CHROMATIN"/>
    <property type="match status" value="1"/>
</dbReference>
<keyword evidence="2" id="KW-0175">Coiled coil</keyword>
<keyword evidence="1" id="KW-0539">Nucleus</keyword>
<keyword evidence="1" id="KW-0238">DNA-binding</keyword>
<feature type="compositionally biased region" description="Polar residues" evidence="3">
    <location>
        <begin position="12"/>
        <end position="21"/>
    </location>
</feature>
<dbReference type="AlphaFoldDB" id="A0A226EX50"/>
<feature type="domain" description="HMG box" evidence="4">
    <location>
        <begin position="83"/>
        <end position="151"/>
    </location>
</feature>
<organism evidence="5 6">
    <name type="scientific">Folsomia candida</name>
    <name type="common">Springtail</name>
    <dbReference type="NCBI Taxonomy" id="158441"/>
    <lineage>
        <taxon>Eukaryota</taxon>
        <taxon>Metazoa</taxon>
        <taxon>Ecdysozoa</taxon>
        <taxon>Arthropoda</taxon>
        <taxon>Hexapoda</taxon>
        <taxon>Collembola</taxon>
        <taxon>Entomobryomorpha</taxon>
        <taxon>Isotomoidea</taxon>
        <taxon>Isotomidae</taxon>
        <taxon>Proisotominae</taxon>
        <taxon>Folsomia</taxon>
    </lineage>
</organism>
<dbReference type="GO" id="GO:0031492">
    <property type="term" value="F:nucleosomal DNA binding"/>
    <property type="evidence" value="ECO:0007669"/>
    <property type="project" value="TreeGrafter"/>
</dbReference>
<feature type="compositionally biased region" description="Basic and acidic residues" evidence="3">
    <location>
        <begin position="758"/>
        <end position="772"/>
    </location>
</feature>
<dbReference type="GO" id="GO:0045892">
    <property type="term" value="P:negative regulation of DNA-templated transcription"/>
    <property type="evidence" value="ECO:0007669"/>
    <property type="project" value="TreeGrafter"/>
</dbReference>
<feature type="compositionally biased region" description="Low complexity" evidence="3">
    <location>
        <begin position="647"/>
        <end position="657"/>
    </location>
</feature>
<name>A0A226EX50_FOLCA</name>
<dbReference type="GO" id="GO:0016514">
    <property type="term" value="C:SWI/SNF complex"/>
    <property type="evidence" value="ECO:0007669"/>
    <property type="project" value="TreeGrafter"/>
</dbReference>
<evidence type="ECO:0000313" key="5">
    <source>
        <dbReference type="EMBL" id="OXA62119.1"/>
    </source>
</evidence>
<dbReference type="PROSITE" id="PS50118">
    <property type="entry name" value="HMG_BOX_2"/>
    <property type="match status" value="1"/>
</dbReference>
<dbReference type="CDD" id="cd21983">
    <property type="entry name" value="HMG-box_SMARCE1"/>
    <property type="match status" value="1"/>
</dbReference>
<dbReference type="GO" id="GO:0016922">
    <property type="term" value="F:nuclear receptor binding"/>
    <property type="evidence" value="ECO:0007669"/>
    <property type="project" value="TreeGrafter"/>
</dbReference>
<comment type="caution">
    <text evidence="5">The sequence shown here is derived from an EMBL/GenBank/DDBJ whole genome shotgun (WGS) entry which is preliminary data.</text>
</comment>
<feature type="region of interest" description="Disordered" evidence="3">
    <location>
        <begin position="1"/>
        <end position="23"/>
    </location>
</feature>
<protein>
    <submittedName>
        <fullName evidence="5">SWI/SNF-related matrix-associated actin-dependent regulator of chromatin subfamily E member 1</fullName>
    </submittedName>
</protein>
<feature type="DNA-binding region" description="HMG box" evidence="1">
    <location>
        <begin position="83"/>
        <end position="151"/>
    </location>
</feature>
<feature type="region of interest" description="Disordered" evidence="3">
    <location>
        <begin position="318"/>
        <end position="377"/>
    </location>
</feature>
<dbReference type="SUPFAM" id="SSF47095">
    <property type="entry name" value="HMG-box"/>
    <property type="match status" value="1"/>
</dbReference>
<dbReference type="Pfam" id="PF00505">
    <property type="entry name" value="HMG_box"/>
    <property type="match status" value="1"/>
</dbReference>
<evidence type="ECO:0000256" key="1">
    <source>
        <dbReference type="PROSITE-ProRule" id="PRU00267"/>
    </source>
</evidence>
<dbReference type="STRING" id="158441.A0A226EX50"/>
<dbReference type="Gene3D" id="1.10.30.10">
    <property type="entry name" value="High mobility group box domain"/>
    <property type="match status" value="1"/>
</dbReference>
<keyword evidence="6" id="KW-1185">Reference proteome</keyword>
<feature type="compositionally biased region" description="Polar residues" evidence="3">
    <location>
        <begin position="441"/>
        <end position="450"/>
    </location>
</feature>
<sequence length="799" mass="88080">MSLPPNYRHAAAQSQHGTPSHNMPAFNILKERLRASGGMVGSSKDAASSPFVQTSHSHPAFNPQKLGTKGFADGKIPKAPKAPEKPLMPYMRYSRKVWDQVKSDHPDLKLWEIGKIIGQMWRDLPECDKQEFIESYEADKVDYEKALKTFHNSPQYQSYIAAKTRAQQELSEINEKPLSTKATAAAERRIEIQPAEDEDDLDDGFSEKHKAHSRYVRNHKLINEVFSDTMVPDIRSVVTTARMQVLKRQVESLTMHQKKLENELEQIEGKFKAKKQRFMESSEAFQEELTKHCKKAVDEETFQKLVEKQFEIARKELEERNKNATSSQAAAAPVPKEDGDGHSIPMAKQNGVTAVPDNAEHTTPMESGALNNISDSSASNETTMISQNHAIVSQDKHDVEEETSSVVEISAGQLNHLPEKSPEEEEGEEEESERMEVDESTTTTSGSELVQDSAVVPEIQNEQLSSITRALHDDDSASSEIPVIEEVEHLHVEQHQPNAEPASVTNTTDTTDSDLVDGQENTTEIYQVETHNQTQLITSHEHVEAPAGAEGSVFSTQENQPKHSPQNETVAEHVLENTTDVSNMEEAMSTAQAPAAVEPEGMDVDQLKHSPTNVPVLHDECPPPTELIVDSYSNSIAAGQPPPASPPVEQQQQPAPAFTLPSEVQESVYKDATSSDDNVPSDVHYTEPESEPIADTVSGSNEVAMPFASQSEPSEQNFPDHTLEATQQIEGAPEPEPLPITDIEAPSILAPAPPPTEELPKTLEESEPHLGENNESQDPGPLMIETQGEETASDPPMET</sequence>
<evidence type="ECO:0000256" key="2">
    <source>
        <dbReference type="SAM" id="Coils"/>
    </source>
</evidence>
<dbReference type="PANTHER" id="PTHR46232:SF1">
    <property type="entry name" value="SWI_SNF-RELATED MATRIX-ASSOCIATED ACTIN-DEPENDENT REGULATOR OF CHROMATIN SUBFAMILY E MEMBER 1"/>
    <property type="match status" value="1"/>
</dbReference>
<feature type="region of interest" description="Disordered" evidence="3">
    <location>
        <begin position="585"/>
        <end position="799"/>
    </location>
</feature>
<feature type="coiled-coil region" evidence="2">
    <location>
        <begin position="243"/>
        <end position="277"/>
    </location>
</feature>
<accession>A0A226EX50</accession>
<dbReference type="EMBL" id="LNIX01000001">
    <property type="protein sequence ID" value="OXA62119.1"/>
    <property type="molecule type" value="Genomic_DNA"/>
</dbReference>
<dbReference type="InterPro" id="IPR009071">
    <property type="entry name" value="HMG_box_dom"/>
</dbReference>
<feature type="compositionally biased region" description="Acidic residues" evidence="3">
    <location>
        <begin position="422"/>
        <end position="439"/>
    </location>
</feature>
<feature type="compositionally biased region" description="Polar residues" evidence="3">
    <location>
        <begin position="519"/>
        <end position="538"/>
    </location>
</feature>
<feature type="region of interest" description="Disordered" evidence="3">
    <location>
        <begin position="39"/>
        <end position="83"/>
    </location>
</feature>
<dbReference type="SMART" id="SM00398">
    <property type="entry name" value="HMG"/>
    <property type="match status" value="1"/>
</dbReference>